<dbReference type="EMBL" id="BASD01000009">
    <property type="protein sequence ID" value="GAD18771.1"/>
    <property type="molecule type" value="Genomic_DNA"/>
</dbReference>
<keyword evidence="6 7" id="KW-0998">Cell outer membrane</keyword>
<dbReference type="Gene3D" id="2.170.130.10">
    <property type="entry name" value="TonB-dependent receptor, plug domain"/>
    <property type="match status" value="1"/>
</dbReference>
<comment type="caution">
    <text evidence="8">The sequence shown here is derived from an EMBL/GenBank/DDBJ whole genome shotgun (WGS) entry which is preliminary data.</text>
</comment>
<evidence type="ECO:0000256" key="2">
    <source>
        <dbReference type="ARBA" id="ARBA00022448"/>
    </source>
</evidence>
<dbReference type="STRING" id="1325130.HFN_2183"/>
<dbReference type="InterPro" id="IPR037066">
    <property type="entry name" value="Plug_dom_sf"/>
</dbReference>
<evidence type="ECO:0000313" key="9">
    <source>
        <dbReference type="Proteomes" id="UP000018143"/>
    </source>
</evidence>
<dbReference type="AlphaFoldDB" id="T1D0M6"/>
<proteinExistence type="inferred from homology"/>
<dbReference type="SUPFAM" id="SSF56935">
    <property type="entry name" value="Porins"/>
    <property type="match status" value="1"/>
</dbReference>
<sequence length="905" mass="102558">MNWHKITQYSNVYQICVGVCMSFMLSYADNLEENQASDNAIFSVRGGANTTLKANQDSHYQLKKVTAFGKKNSDDKYQNTAGSINREMLDSNPSGNGDITSILRILPNVQYDNAQLRSTTPGEIDPANVSISGGLFYQNNFQLDGFNMNNDLDPNGGTTNNQSNIRGGRSQGLAVDTSLLESIVVQDSNISAAYGRFTGGVIEANVRKPRFDGWHANVSYQYTSDKFTQYFIHPSAESMFATSAEENYQPNFVKHLVRANTEGYITKNLGLIASFSTTQSFIPLASYRSNYSNAGDDVAQGREQKRQSYNYYLKANYNPTESFTLEATLAYMPQDNTYFNPLARNSYYAMQSGGVQSGLKALWDTDLGLWTNTLSYSWLENSRRSDANYFYQWRRSAEKNWGGTSNATTGAGIVFEGGYGDIDQRQHTLNYKSDMQFEPLSFWRIENTFRVGAEFSYQDVARNRLNDLTAVQGNPQPLTSSQTCGVDSLGLDLCSMSPVFGQNSSVGQYANQIYIWKAGNFGFNLFSYGSYVEDDMKFDFGNAGSMNARFGLRLDGDTYMSKHTLAPRFSLNHIAPWEDSYKTTFIFGANRYYGRNLLSYRLYAEAITNRENYKRSITAGQTPGDWALNTTNTSDLGYTFSKLNVPYDDELTFGITQNLWLFNASLKYIHRSGKDEIMQRQTGSGSNAVSSWSNDGSSQSDIIALMVQNVKPIQTFGITHHYLFAFDYTNTRRSYNIYAADDAYIENNQIYYDGQLINYRDRPTENWARPFTLRLTTTHTYNIWRTKWLWNNFFRYRDGYERMVLISRNQPGYNTSIDPSIQQYAKMRFPGAFTWDMRIGFEVDMWHKNTLYVNLDIYNVLNTQNLTALQGSGITGGAVTGIASSTAIAVYELGRQFWLQVGYKL</sequence>
<dbReference type="eggNOG" id="COG1629">
    <property type="taxonomic scope" value="Bacteria"/>
</dbReference>
<dbReference type="OrthoDB" id="9766643at2"/>
<accession>T1D0M6</accession>
<evidence type="ECO:0000256" key="1">
    <source>
        <dbReference type="ARBA" id="ARBA00004571"/>
    </source>
</evidence>
<organism evidence="8 9">
    <name type="scientific">Helicobacter fennelliae MRY12-0050</name>
    <dbReference type="NCBI Taxonomy" id="1325130"/>
    <lineage>
        <taxon>Bacteria</taxon>
        <taxon>Pseudomonadati</taxon>
        <taxon>Campylobacterota</taxon>
        <taxon>Epsilonproteobacteria</taxon>
        <taxon>Campylobacterales</taxon>
        <taxon>Helicobacteraceae</taxon>
        <taxon>Helicobacter</taxon>
    </lineage>
</organism>
<keyword evidence="9" id="KW-1185">Reference proteome</keyword>
<evidence type="ECO:0000256" key="4">
    <source>
        <dbReference type="ARBA" id="ARBA00022692"/>
    </source>
</evidence>
<dbReference type="InterPro" id="IPR036942">
    <property type="entry name" value="Beta-barrel_TonB_sf"/>
</dbReference>
<gene>
    <name evidence="8" type="ORF">HFN_2183</name>
</gene>
<dbReference type="GO" id="GO:0009279">
    <property type="term" value="C:cell outer membrane"/>
    <property type="evidence" value="ECO:0007669"/>
    <property type="project" value="UniProtKB-SubCell"/>
</dbReference>
<comment type="subcellular location">
    <subcellularLocation>
        <location evidence="1 7">Cell outer membrane</location>
        <topology evidence="1 7">Multi-pass membrane protein</topology>
    </subcellularLocation>
</comment>
<dbReference type="Proteomes" id="UP000018143">
    <property type="component" value="Unassembled WGS sequence"/>
</dbReference>
<evidence type="ECO:0000256" key="7">
    <source>
        <dbReference type="PROSITE-ProRule" id="PRU01360"/>
    </source>
</evidence>
<dbReference type="InterPro" id="IPR039426">
    <property type="entry name" value="TonB-dep_rcpt-like"/>
</dbReference>
<evidence type="ECO:0000256" key="3">
    <source>
        <dbReference type="ARBA" id="ARBA00022452"/>
    </source>
</evidence>
<reference evidence="8 9" key="1">
    <citation type="journal article" date="2013" name="Genome Announc.">
        <title>Draft Genome Sequence of Helicobacter fennelliae Strain MRY12-0050, Isolated from a Bacteremia Patient.</title>
        <authorList>
            <person name="Rimbara E."/>
            <person name="Matsui M."/>
            <person name="Mori S."/>
            <person name="Suzuki S."/>
            <person name="Suzuki M."/>
            <person name="Kim H."/>
            <person name="Sekizuka T."/>
            <person name="Kuroda M."/>
            <person name="Shibayama K."/>
        </authorList>
    </citation>
    <scope>NUCLEOTIDE SEQUENCE [LARGE SCALE GENOMIC DNA]</scope>
    <source>
        <strain evidence="8 9">MRY12-0050</strain>
    </source>
</reference>
<evidence type="ECO:0000313" key="8">
    <source>
        <dbReference type="EMBL" id="GAD18771.1"/>
    </source>
</evidence>
<dbReference type="Gene3D" id="2.40.170.20">
    <property type="entry name" value="TonB-dependent receptor, beta-barrel domain"/>
    <property type="match status" value="1"/>
</dbReference>
<dbReference type="RefSeq" id="WP_023947637.1">
    <property type="nucleotide sequence ID" value="NZ_BASD01000009.1"/>
</dbReference>
<keyword evidence="8" id="KW-0675">Receptor</keyword>
<keyword evidence="5 7" id="KW-0472">Membrane</keyword>
<dbReference type="PROSITE" id="PS52016">
    <property type="entry name" value="TONB_DEPENDENT_REC_3"/>
    <property type="match status" value="1"/>
</dbReference>
<evidence type="ECO:0000256" key="5">
    <source>
        <dbReference type="ARBA" id="ARBA00023136"/>
    </source>
</evidence>
<name>T1D0M6_9HELI</name>
<keyword evidence="2 7" id="KW-0813">Transport</keyword>
<protein>
    <submittedName>
        <fullName evidence="8">Putative Ton-B dependent hemine receptor</fullName>
    </submittedName>
</protein>
<keyword evidence="3 7" id="KW-1134">Transmembrane beta strand</keyword>
<keyword evidence="4 7" id="KW-0812">Transmembrane</keyword>
<evidence type="ECO:0000256" key="6">
    <source>
        <dbReference type="ARBA" id="ARBA00023237"/>
    </source>
</evidence>
<comment type="similarity">
    <text evidence="7">Belongs to the TonB-dependent receptor family.</text>
</comment>